<dbReference type="BioGRID-ORCS" id="31126">
    <property type="hits" value="0 hits in 1 CRISPR screen"/>
</dbReference>
<comment type="cofactor">
    <cofactor evidence="1">
        <name>Fe(2+)</name>
        <dbReference type="ChEBI" id="CHEBI:29033"/>
    </cofactor>
</comment>
<sequence length="160" mass="18481">MTWADTAKLNAESGLPKTRPRWITSREFPSVSRSCPSCTSWTWLTLARSSRTWTTLDFAATPLRALACSATEARDQGSHDFVSHSEDLLLPQLSLYIKSALARYEFTHEILARDQSWFKERLVETNLDGIRIVSFSHSWCTCIYIYIYNENLFRFGDQLM</sequence>
<dbReference type="UCSC" id="CG14798-RA">
    <property type="organism name" value="d. melanogaster"/>
</dbReference>
<dbReference type="Gene3D" id="2.60.120.590">
    <property type="entry name" value="Alpha-ketoglutarate-dependent dioxygenase AlkB-like"/>
    <property type="match status" value="1"/>
</dbReference>
<dbReference type="InterPro" id="IPR037151">
    <property type="entry name" value="AlkB-like_sf"/>
</dbReference>
<dbReference type="IntAct" id="Q8SYI7">
    <property type="interactions" value="1"/>
</dbReference>
<reference evidence="2" key="1">
    <citation type="submission" date="2001-12" db="EMBL/GenBank/DDBJ databases">
        <authorList>
            <person name="Stapleton M."/>
            <person name="Brokstein P."/>
            <person name="Hong L."/>
            <person name="Agbayani A."/>
            <person name="Carlson J."/>
            <person name="Champe M."/>
            <person name="Chavez C."/>
            <person name="Dorsett V."/>
            <person name="Dresnek D."/>
            <person name="Farfan D."/>
            <person name="Frise E."/>
            <person name="George R."/>
            <person name="Gonzalez M."/>
            <person name="Guarin H."/>
            <person name="Kronmiller B."/>
            <person name="Li P."/>
            <person name="Liao G."/>
            <person name="Miranda A."/>
            <person name="Mungall C.J."/>
            <person name="Nunoo J."/>
            <person name="Pacleb J."/>
            <person name="Paragas V."/>
            <person name="Park S."/>
            <person name="Patel S."/>
            <person name="Phouanenavong S."/>
            <person name="Wan K."/>
            <person name="Yu C."/>
            <person name="Lewis S.E."/>
            <person name="Rubin G.M."/>
            <person name="Celniker S."/>
        </authorList>
    </citation>
    <scope>NUCLEOTIDE SEQUENCE</scope>
    <source>
        <strain evidence="2">Berkeley</strain>
    </source>
</reference>
<dbReference type="EMBL" id="AY071524">
    <property type="protein sequence ID" value="AAL49146.1"/>
    <property type="molecule type" value="mRNA"/>
</dbReference>
<proteinExistence type="evidence at transcript level"/>
<dbReference type="HOGENOM" id="CLU_1653972_0_0_1"/>
<dbReference type="AlphaFoldDB" id="Q8SYI7"/>
<organism evidence="2">
    <name type="scientific">Drosophila melanogaster</name>
    <name type="common">Fruit fly</name>
    <dbReference type="NCBI Taxonomy" id="7227"/>
    <lineage>
        <taxon>Eukaryota</taxon>
        <taxon>Metazoa</taxon>
        <taxon>Ecdysozoa</taxon>
        <taxon>Arthropoda</taxon>
        <taxon>Hexapoda</taxon>
        <taxon>Insecta</taxon>
        <taxon>Pterygota</taxon>
        <taxon>Neoptera</taxon>
        <taxon>Endopterygota</taxon>
        <taxon>Diptera</taxon>
        <taxon>Brachycera</taxon>
        <taxon>Muscomorpha</taxon>
        <taxon>Ephydroidea</taxon>
        <taxon>Drosophilidae</taxon>
        <taxon>Drosophila</taxon>
        <taxon>Sophophora</taxon>
    </lineage>
</organism>
<accession>Q8SYI7</accession>
<protein>
    <submittedName>
        <fullName evidence="2">RE57135p</fullName>
    </submittedName>
</protein>
<dbReference type="PhylomeDB" id="Q8SYI7"/>
<evidence type="ECO:0000313" key="2">
    <source>
        <dbReference type="EMBL" id="AAL49146.1"/>
    </source>
</evidence>
<dbReference type="PaxDb" id="7227-FBpp0088636"/>
<name>Q8SYI7_DROME</name>
<evidence type="ECO:0000256" key="1">
    <source>
        <dbReference type="ARBA" id="ARBA00001954"/>
    </source>
</evidence>